<sequence length="332" mass="36475">MPHKHNAARRHHVGKMKFKVTNWSEYEAGLRRRGSLTLWITPEALAGWVAPRRKTRGGQPLYSDLAIETTLMLGIVFGLRLRQSEGLLSSVLAMMGLDLPVPDHTTLSRRARTWKSSAGGGDRQHVAEGPVHILVDSTGLKVYGAGQWLEEKHGVKSRRSWRKLHLAVDADSGEIIAHSPTDQEAGDATQLGSLLDQIDDEIDQFTADGAYDGDPSYDAVLRHSPGARVVIPPRSNAVERPNAQASCQRDDHTASMQIDGRLKWQTPIGYSKRALAETAMGRYKGVIGPQLRARSFRAQQTEAAISVAILNRMLACGRPKSVRCRALTGKAK</sequence>
<protein>
    <submittedName>
        <fullName evidence="2">Insertion sequence transposase protein</fullName>
    </submittedName>
</protein>
<feature type="domain" description="Transposase DDE" evidence="1">
    <location>
        <begin position="32"/>
        <end position="144"/>
    </location>
</feature>
<dbReference type="InterPro" id="IPR025668">
    <property type="entry name" value="Tnp_DDE_dom"/>
</dbReference>
<dbReference type="PANTHER" id="PTHR34631">
    <property type="match status" value="1"/>
</dbReference>
<organism evidence="2 3">
    <name type="scientific">Rhizobium rhizogenes (strain K84 / ATCC BAA-868)</name>
    <name type="common">Agrobacterium radiobacter</name>
    <dbReference type="NCBI Taxonomy" id="311403"/>
    <lineage>
        <taxon>Bacteria</taxon>
        <taxon>Pseudomonadati</taxon>
        <taxon>Pseudomonadota</taxon>
        <taxon>Alphaproteobacteria</taxon>
        <taxon>Hyphomicrobiales</taxon>
        <taxon>Rhizobiaceae</taxon>
        <taxon>Rhizobium/Agrobacterium group</taxon>
        <taxon>Rhizobium</taxon>
    </lineage>
</organism>
<dbReference type="Pfam" id="PF13737">
    <property type="entry name" value="DDE_Tnp_1_5"/>
    <property type="match status" value="1"/>
</dbReference>
<dbReference type="NCBIfam" id="NF033579">
    <property type="entry name" value="transpos_IS5_2"/>
    <property type="match status" value="1"/>
</dbReference>
<name>B9JIQ3_RHIR8</name>
<dbReference type="KEGG" id="ara:Arad_8551"/>
<dbReference type="eggNOG" id="COG3039">
    <property type="taxonomic scope" value="Bacteria"/>
</dbReference>
<dbReference type="RefSeq" id="WP_012650068.1">
    <property type="nucleotide sequence ID" value="NC_011983.1"/>
</dbReference>
<proteinExistence type="predicted"/>
<dbReference type="EMBL" id="CP000629">
    <property type="protein sequence ID" value="ACM29795.1"/>
    <property type="molecule type" value="Genomic_DNA"/>
</dbReference>
<gene>
    <name evidence="2" type="ordered locus">Arad_8551</name>
</gene>
<dbReference type="HOGENOM" id="CLU_062982_1_0_5"/>
<evidence type="ECO:0000313" key="2">
    <source>
        <dbReference type="EMBL" id="ACM29795.1"/>
    </source>
</evidence>
<dbReference type="PANTHER" id="PTHR34631:SF3">
    <property type="entry name" value="ISSOD12 TRANSPOSASE TNPA_ISSOD12"/>
    <property type="match status" value="1"/>
</dbReference>
<evidence type="ECO:0000313" key="3">
    <source>
        <dbReference type="Proteomes" id="UP000001600"/>
    </source>
</evidence>
<evidence type="ECO:0000259" key="1">
    <source>
        <dbReference type="Pfam" id="PF13737"/>
    </source>
</evidence>
<dbReference type="Proteomes" id="UP000001600">
    <property type="component" value="Chromosome 2"/>
</dbReference>
<dbReference type="STRING" id="311403.Arad_8551"/>
<dbReference type="InterPro" id="IPR053172">
    <property type="entry name" value="Tn903_transposase"/>
</dbReference>
<dbReference type="InterPro" id="IPR053520">
    <property type="entry name" value="Transposase_Tn903"/>
</dbReference>
<dbReference type="AlphaFoldDB" id="B9JIQ3"/>
<accession>B9JIQ3</accession>
<reference evidence="2 3" key="1">
    <citation type="journal article" date="2009" name="J. Bacteriol.">
        <title>Genome sequences of three Agrobacterium biovars help elucidate the evolution of multichromosome genomes in bacteria.</title>
        <authorList>
            <person name="Slater S.C."/>
            <person name="Goldman B.S."/>
            <person name="Goodner B."/>
            <person name="Setubal J.C."/>
            <person name="Farrand S.K."/>
            <person name="Nester E.W."/>
            <person name="Burr T.J."/>
            <person name="Banta L."/>
            <person name="Dickerman A.W."/>
            <person name="Paulsen I."/>
            <person name="Otten L."/>
            <person name="Suen G."/>
            <person name="Welch R."/>
            <person name="Almeida N.F."/>
            <person name="Arnold F."/>
            <person name="Burton O.T."/>
            <person name="Du Z."/>
            <person name="Ewing A."/>
            <person name="Godsy E."/>
            <person name="Heisel S."/>
            <person name="Houmiel K.L."/>
            <person name="Jhaveri J."/>
            <person name="Lu J."/>
            <person name="Miller N.M."/>
            <person name="Norton S."/>
            <person name="Chen Q."/>
            <person name="Phoolcharoen W."/>
            <person name="Ohlin V."/>
            <person name="Ondrusek D."/>
            <person name="Pride N."/>
            <person name="Stricklin S.L."/>
            <person name="Sun J."/>
            <person name="Wheeler C."/>
            <person name="Wilson L."/>
            <person name="Zhu H."/>
            <person name="Wood D.W."/>
        </authorList>
    </citation>
    <scope>NUCLEOTIDE SEQUENCE [LARGE SCALE GENOMIC DNA]</scope>
    <source>
        <strain evidence="3">K84 / ATCC BAA-868</strain>
    </source>
</reference>